<proteinExistence type="predicted"/>
<sequence>MSDTSPAPTSDLRARAAVAAEARLRGHLARFLDGPDVAIVPTALRGETSHGAYVRMSPAQRAAVILPVLPTKAPATNVPRAKVTAPAVPPSTGRYFVSCATGCGRMLPTRGPRPVIRRCPAVCVPVKGKRS</sequence>
<dbReference type="HOGENOM" id="CLU_1923873_0_0_11"/>
<dbReference type="PATRIC" id="fig|33014.5.peg.1245"/>
<dbReference type="KEGG" id="cmh:VO01_05960"/>
<name>A0A0D5CGJ6_9MICO</name>
<evidence type="ECO:0000313" key="4">
    <source>
        <dbReference type="Proteomes" id="UP000266634"/>
    </source>
</evidence>
<reference evidence="1 3" key="1">
    <citation type="journal article" date="2015" name="Genome Announc.">
        <title>Complete Genome Sequence of Clavibacter michiganensis subsp. insidiosus R1-1 Using PacBio Single-Molecule Real-Time Technology.</title>
        <authorList>
            <person name="Lu Y."/>
            <person name="Samac D.A."/>
            <person name="Glazebrook J."/>
            <person name="Ishimaru C.A."/>
        </authorList>
    </citation>
    <scope>NUCLEOTIDE SEQUENCE [LARGE SCALE GENOMIC DNA]</scope>
    <source>
        <strain evidence="1 3">R1-1</strain>
    </source>
</reference>
<evidence type="ECO:0000313" key="1">
    <source>
        <dbReference type="EMBL" id="AJW78736.1"/>
    </source>
</evidence>
<organism evidence="1 3">
    <name type="scientific">Clavibacter michiganensis subsp. insidiosus</name>
    <dbReference type="NCBI Taxonomy" id="33014"/>
    <lineage>
        <taxon>Bacteria</taxon>
        <taxon>Bacillati</taxon>
        <taxon>Actinomycetota</taxon>
        <taxon>Actinomycetes</taxon>
        <taxon>Micrococcales</taxon>
        <taxon>Microbacteriaceae</taxon>
        <taxon>Clavibacter</taxon>
    </lineage>
</organism>
<dbReference type="AlphaFoldDB" id="A0A0D5CGJ6"/>
<dbReference type="EMBL" id="QWEA01000117">
    <property type="protein sequence ID" value="RIJ43899.1"/>
    <property type="molecule type" value="Genomic_DNA"/>
</dbReference>
<evidence type="ECO:0000313" key="2">
    <source>
        <dbReference type="EMBL" id="RIJ43899.1"/>
    </source>
</evidence>
<protein>
    <submittedName>
        <fullName evidence="1">Uncharacterized protein</fullName>
    </submittedName>
</protein>
<reference evidence="2 4" key="2">
    <citation type="submission" date="2018-08" db="EMBL/GenBank/DDBJ databases">
        <title>Genome Sequence of Clavibacter michiganensis Subspecies type strains, and the Atypical Peach-Colored Strains Isolated from Tomato.</title>
        <authorList>
            <person name="Osdaghi E."/>
            <person name="Portier P."/>
            <person name="Briand M."/>
            <person name="Jacques M.-A."/>
        </authorList>
    </citation>
    <scope>NUCLEOTIDE SEQUENCE [LARGE SCALE GENOMIC DNA]</scope>
    <source>
        <strain evidence="2 4">CFBP 6488</strain>
    </source>
</reference>
<accession>A0A0D5CGJ6</accession>
<gene>
    <name evidence="2" type="ORF">DZF93_04825</name>
    <name evidence="1" type="ORF">VO01_05960</name>
</gene>
<dbReference type="RefSeq" id="WP_045527554.1">
    <property type="nucleotide sequence ID" value="NZ_CP011043.1"/>
</dbReference>
<dbReference type="Proteomes" id="UP000032604">
    <property type="component" value="Chromosome"/>
</dbReference>
<dbReference type="EMBL" id="CP011043">
    <property type="protein sequence ID" value="AJW78736.1"/>
    <property type="molecule type" value="Genomic_DNA"/>
</dbReference>
<dbReference type="Proteomes" id="UP000266634">
    <property type="component" value="Unassembled WGS sequence"/>
</dbReference>
<evidence type="ECO:0000313" key="3">
    <source>
        <dbReference type="Proteomes" id="UP000032604"/>
    </source>
</evidence>